<dbReference type="InterPro" id="IPR003661">
    <property type="entry name" value="HisK_dim/P_dom"/>
</dbReference>
<evidence type="ECO:0000313" key="13">
    <source>
        <dbReference type="Proteomes" id="UP000094067"/>
    </source>
</evidence>
<evidence type="ECO:0000256" key="3">
    <source>
        <dbReference type="ARBA" id="ARBA00012438"/>
    </source>
</evidence>
<dbReference type="CDD" id="cd06225">
    <property type="entry name" value="HAMP"/>
    <property type="match status" value="1"/>
</dbReference>
<keyword evidence="4" id="KW-0597">Phosphoprotein</keyword>
<keyword evidence="9" id="KW-0472">Membrane</keyword>
<dbReference type="Pfam" id="PF00512">
    <property type="entry name" value="HisKA"/>
    <property type="match status" value="1"/>
</dbReference>
<dbReference type="SMART" id="SM00387">
    <property type="entry name" value="HATPase_c"/>
    <property type="match status" value="1"/>
</dbReference>
<dbReference type="GO" id="GO:0004721">
    <property type="term" value="F:phosphoprotein phosphatase activity"/>
    <property type="evidence" value="ECO:0007669"/>
    <property type="project" value="TreeGrafter"/>
</dbReference>
<evidence type="ECO:0000256" key="2">
    <source>
        <dbReference type="ARBA" id="ARBA00004370"/>
    </source>
</evidence>
<dbReference type="InterPro" id="IPR005467">
    <property type="entry name" value="His_kinase_dom"/>
</dbReference>
<dbReference type="InterPro" id="IPR050351">
    <property type="entry name" value="BphY/WalK/GraS-like"/>
</dbReference>
<dbReference type="PROSITE" id="PS50109">
    <property type="entry name" value="HIS_KIN"/>
    <property type="match status" value="1"/>
</dbReference>
<evidence type="ECO:0000259" key="11">
    <source>
        <dbReference type="PROSITE" id="PS50885"/>
    </source>
</evidence>
<evidence type="ECO:0000256" key="4">
    <source>
        <dbReference type="ARBA" id="ARBA00022553"/>
    </source>
</evidence>
<name>A0A1E3A614_9FIRM</name>
<dbReference type="RefSeq" id="WP_069154439.1">
    <property type="nucleotide sequence ID" value="NZ_DBGDOY010000042.1"/>
</dbReference>
<feature type="domain" description="HAMP" evidence="11">
    <location>
        <begin position="89"/>
        <end position="141"/>
    </location>
</feature>
<dbReference type="SUPFAM" id="SSF55874">
    <property type="entry name" value="ATPase domain of HSP90 chaperone/DNA topoisomerase II/histidine kinase"/>
    <property type="match status" value="1"/>
</dbReference>
<proteinExistence type="predicted"/>
<dbReference type="InterPro" id="IPR003660">
    <property type="entry name" value="HAMP_dom"/>
</dbReference>
<dbReference type="EC" id="2.7.13.3" evidence="3"/>
<dbReference type="SUPFAM" id="SSF47384">
    <property type="entry name" value="Homodimeric domain of signal transducing histidine kinase"/>
    <property type="match status" value="1"/>
</dbReference>
<keyword evidence="7" id="KW-0902">Two-component regulatory system</keyword>
<dbReference type="InterPro" id="IPR003594">
    <property type="entry name" value="HATPase_dom"/>
</dbReference>
<dbReference type="Gene3D" id="1.10.287.130">
    <property type="match status" value="1"/>
</dbReference>
<dbReference type="SMART" id="SM00304">
    <property type="entry name" value="HAMP"/>
    <property type="match status" value="1"/>
</dbReference>
<dbReference type="Gene3D" id="6.10.340.10">
    <property type="match status" value="1"/>
</dbReference>
<dbReference type="Gene3D" id="3.30.565.10">
    <property type="entry name" value="Histidine kinase-like ATPase, C-terminal domain"/>
    <property type="match status" value="1"/>
</dbReference>
<dbReference type="InterPro" id="IPR036097">
    <property type="entry name" value="HisK_dim/P_sf"/>
</dbReference>
<dbReference type="GO" id="GO:0005886">
    <property type="term" value="C:plasma membrane"/>
    <property type="evidence" value="ECO:0007669"/>
    <property type="project" value="TreeGrafter"/>
</dbReference>
<dbReference type="SUPFAM" id="SSF158472">
    <property type="entry name" value="HAMP domain-like"/>
    <property type="match status" value="1"/>
</dbReference>
<dbReference type="GO" id="GO:0016036">
    <property type="term" value="P:cellular response to phosphate starvation"/>
    <property type="evidence" value="ECO:0007669"/>
    <property type="project" value="TreeGrafter"/>
</dbReference>
<organism evidence="12 13">
    <name type="scientific">Eisenbergiella tayi</name>
    <dbReference type="NCBI Taxonomy" id="1432052"/>
    <lineage>
        <taxon>Bacteria</taxon>
        <taxon>Bacillati</taxon>
        <taxon>Bacillota</taxon>
        <taxon>Clostridia</taxon>
        <taxon>Lachnospirales</taxon>
        <taxon>Lachnospiraceae</taxon>
        <taxon>Eisenbergiella</taxon>
    </lineage>
</organism>
<comment type="catalytic activity">
    <reaction evidence="1">
        <text>ATP + protein L-histidine = ADP + protein N-phospho-L-histidine.</text>
        <dbReference type="EC" id="2.7.13.3"/>
    </reaction>
</comment>
<evidence type="ECO:0000259" key="10">
    <source>
        <dbReference type="PROSITE" id="PS50109"/>
    </source>
</evidence>
<feature type="transmembrane region" description="Helical" evidence="9">
    <location>
        <begin position="12"/>
        <end position="32"/>
    </location>
</feature>
<feature type="transmembrane region" description="Helical" evidence="9">
    <location>
        <begin position="64"/>
        <end position="87"/>
    </location>
</feature>
<dbReference type="AlphaFoldDB" id="A0A1E3A614"/>
<evidence type="ECO:0000256" key="9">
    <source>
        <dbReference type="SAM" id="Phobius"/>
    </source>
</evidence>
<dbReference type="EMBL" id="MCGH01000003">
    <property type="protein sequence ID" value="ODM04222.1"/>
    <property type="molecule type" value="Genomic_DNA"/>
</dbReference>
<dbReference type="PANTHER" id="PTHR45453">
    <property type="entry name" value="PHOSPHATE REGULON SENSOR PROTEIN PHOR"/>
    <property type="match status" value="1"/>
</dbReference>
<dbReference type="Pfam" id="PF00672">
    <property type="entry name" value="HAMP"/>
    <property type="match status" value="1"/>
</dbReference>
<evidence type="ECO:0000256" key="7">
    <source>
        <dbReference type="ARBA" id="ARBA00023012"/>
    </source>
</evidence>
<sequence>MKKLKLYPKTFFYTLGLLLFIVFMAHALLYFLTPQVPLELSADTSHAETMLTGSINLTPYIKQMILKVLPISLGCCILVSILCSILFSKQITVPVKHISAVTERMARMDKTAVCEIHAQDEIGVLADNINDLYQNLLTAIESLEMEKQRVQEAERSRVEFLRAASHELKTPLTALNAVLENMILGIGKYRDYETYLPECKEMTEQLSDMVREILETSKLGSPMKSEALAETDLSLFLLPLCEPYEQIAKARGLIFRLDLSAGFCAVLPQRMFGKAVSNILANAVAYTKEGGKISLCFRKSDLIIENECTPIPAEALPHVFEPFYRPDYARNREDGGNGLGLYIVDTLLKEMELPYSFQPMEQPPGMRFVISLKDKI</sequence>
<keyword evidence="8" id="KW-0175">Coiled coil</keyword>
<evidence type="ECO:0000256" key="1">
    <source>
        <dbReference type="ARBA" id="ARBA00000085"/>
    </source>
</evidence>
<dbReference type="Proteomes" id="UP000094067">
    <property type="component" value="Unassembled WGS sequence"/>
</dbReference>
<dbReference type="SMART" id="SM00388">
    <property type="entry name" value="HisKA"/>
    <property type="match status" value="1"/>
</dbReference>
<dbReference type="InterPro" id="IPR036890">
    <property type="entry name" value="HATPase_C_sf"/>
</dbReference>
<dbReference type="GO" id="GO:0000155">
    <property type="term" value="F:phosphorelay sensor kinase activity"/>
    <property type="evidence" value="ECO:0007669"/>
    <property type="project" value="InterPro"/>
</dbReference>
<feature type="domain" description="Histidine kinase" evidence="10">
    <location>
        <begin position="163"/>
        <end position="376"/>
    </location>
</feature>
<evidence type="ECO:0000256" key="8">
    <source>
        <dbReference type="SAM" id="Coils"/>
    </source>
</evidence>
<keyword evidence="9" id="KW-0812">Transmembrane</keyword>
<dbReference type="PROSITE" id="PS50885">
    <property type="entry name" value="HAMP"/>
    <property type="match status" value="1"/>
</dbReference>
<evidence type="ECO:0000313" key="12">
    <source>
        <dbReference type="EMBL" id="ODM04222.1"/>
    </source>
</evidence>
<reference evidence="12 13" key="1">
    <citation type="submission" date="2016-07" db="EMBL/GenBank/DDBJ databases">
        <title>Characterization of isolates of Eisenbergiella tayi derived from blood cultures, using whole genome sequencing.</title>
        <authorList>
            <person name="Burdz T."/>
            <person name="Wiebe D."/>
            <person name="Huynh C."/>
            <person name="Bernard K."/>
        </authorList>
    </citation>
    <scope>NUCLEOTIDE SEQUENCE [LARGE SCALE GENOMIC DNA]</scope>
    <source>
        <strain evidence="12 13">NML 110608</strain>
    </source>
</reference>
<keyword evidence="9" id="KW-1133">Transmembrane helix</keyword>
<feature type="coiled-coil region" evidence="8">
    <location>
        <begin position="126"/>
        <end position="163"/>
    </location>
</feature>
<keyword evidence="5 12" id="KW-0808">Transferase</keyword>
<accession>A0A1E3A614</accession>
<comment type="caution">
    <text evidence="12">The sequence shown here is derived from an EMBL/GenBank/DDBJ whole genome shotgun (WGS) entry which is preliminary data.</text>
</comment>
<keyword evidence="6 12" id="KW-0418">Kinase</keyword>
<evidence type="ECO:0000256" key="5">
    <source>
        <dbReference type="ARBA" id="ARBA00022679"/>
    </source>
</evidence>
<dbReference type="PANTHER" id="PTHR45453:SF3">
    <property type="entry name" value="HISTIDINE KINASE"/>
    <property type="match status" value="1"/>
</dbReference>
<dbReference type="Pfam" id="PF02518">
    <property type="entry name" value="HATPase_c"/>
    <property type="match status" value="1"/>
</dbReference>
<gene>
    <name evidence="12" type="primary">walK_2</name>
    <name evidence="12" type="ORF">BEI61_05026</name>
</gene>
<dbReference type="CDD" id="cd00082">
    <property type="entry name" value="HisKA"/>
    <property type="match status" value="1"/>
</dbReference>
<evidence type="ECO:0000256" key="6">
    <source>
        <dbReference type="ARBA" id="ARBA00022777"/>
    </source>
</evidence>
<protein>
    <recommendedName>
        <fullName evidence="3">histidine kinase</fullName>
        <ecNumber evidence="3">2.7.13.3</ecNumber>
    </recommendedName>
</protein>
<comment type="subcellular location">
    <subcellularLocation>
        <location evidence="2">Membrane</location>
    </subcellularLocation>
</comment>
<dbReference type="PATRIC" id="fig|1432052.4.peg.5588"/>